<proteinExistence type="predicted"/>
<protein>
    <submittedName>
        <fullName evidence="1">Uncharacterized protein</fullName>
    </submittedName>
</protein>
<dbReference type="RefSeq" id="WP_142835218.1">
    <property type="nucleotide sequence ID" value="NZ_VFSV01000023.1"/>
</dbReference>
<organism evidence="1 2">
    <name type="scientific">Palleronia caenipelagi</name>
    <dbReference type="NCBI Taxonomy" id="2489174"/>
    <lineage>
        <taxon>Bacteria</taxon>
        <taxon>Pseudomonadati</taxon>
        <taxon>Pseudomonadota</taxon>
        <taxon>Alphaproteobacteria</taxon>
        <taxon>Rhodobacterales</taxon>
        <taxon>Roseobacteraceae</taxon>
        <taxon>Palleronia</taxon>
    </lineage>
</organism>
<evidence type="ECO:0000313" key="2">
    <source>
        <dbReference type="Proteomes" id="UP000318590"/>
    </source>
</evidence>
<sequence length="863" mass="95585">MTNNGSAGFATAGFTGSSLLLSGALYSLLSLLVVVLVSAGSAQAAITGSCLGHFDLTNRDQIGSIDEEGIISRSDPVPVIVNRAEVRDQPDRTGAVEATVDFGQRVYLRQQSGDFLLISTKQDRRTSQQAPPLGWIHADALLCKTTPLQTAEGVSMKFYVRTVANFSQEEASVVVPTAGPNTEDCAELNNSCQQLTRFSLFYVFAEDSQSGRILLMGQQLSEIDTPLTGWVDEDDGFRWNSRYGLRPNDNLVYNNSSGRLVASEETVVCLHETLQEAADARIDDPCLYPILGGPRWFTTPIRIPILDRVEHNGDPFLRVALPIAGVGENIIDDLNGLDDAIASLRGLRNLDVFFLIDGTDSMDPHIDALVGRGSSLGVIPSIQSAFDTDPRFKNVKVRYGYRIYRDVYTRETFGIGDGLPLDNNCAPSDAELARNRSEVQRGIAATDTQLGDDSADNDHEENLSLGLAFAIDDMRACPSNVKLLFVIGDTGFNSARLETDGVPVTREAQIVQLMREVVDRNAEPIIPFFIQVPRGRTGKKYNDAYDLFSNQARRMIGQIQDAYSVGLAQSTERRINENFFTLDNRSIPAAQAELVSYILDRVAIYGDQRPLNEIIAELRTGESLVEIITALQDKSTGVPALRLAQIERRVCETLGAGCTQRVVSDVAEGYIAENEAIVRDVLLSNQEFAGWRERLKSLRNLSDDNEVEISRMIVNLMLEGVANSVGELPPGDLDMSIPEYLDMRAGLPVSQQTPLLSYSMRDFVAKIEEFDVGFSGQEVELCELYAVARWIQVHNLVFDAIYRDDFPIVKRDTISSDRCPDMRGDVKELVFQTEARFPDPDLMSFDFVRMNAREYWVPEVFLP</sequence>
<accession>A0A547PUD8</accession>
<keyword evidence="2" id="KW-1185">Reference proteome</keyword>
<dbReference type="AlphaFoldDB" id="A0A547PUD8"/>
<reference evidence="1 2" key="1">
    <citation type="submission" date="2019-06" db="EMBL/GenBank/DDBJ databases">
        <title>Paenimaribius caenipelagi gen. nov., sp. nov., isolated from a tidal flat.</title>
        <authorList>
            <person name="Yoon J.-H."/>
        </authorList>
    </citation>
    <scope>NUCLEOTIDE SEQUENCE [LARGE SCALE GENOMIC DNA]</scope>
    <source>
        <strain evidence="1 2">JBTF-M29</strain>
    </source>
</reference>
<dbReference type="EMBL" id="VFSV01000023">
    <property type="protein sequence ID" value="TRD17747.1"/>
    <property type="molecule type" value="Genomic_DNA"/>
</dbReference>
<evidence type="ECO:0000313" key="1">
    <source>
        <dbReference type="EMBL" id="TRD17747.1"/>
    </source>
</evidence>
<dbReference type="Proteomes" id="UP000318590">
    <property type="component" value="Unassembled WGS sequence"/>
</dbReference>
<comment type="caution">
    <text evidence="1">The sequence shown here is derived from an EMBL/GenBank/DDBJ whole genome shotgun (WGS) entry which is preliminary data.</text>
</comment>
<dbReference type="OrthoDB" id="7782916at2"/>
<name>A0A547PUD8_9RHOB</name>
<gene>
    <name evidence="1" type="ORF">FEV53_12790</name>
</gene>